<evidence type="ECO:0000313" key="3">
    <source>
        <dbReference type="Proteomes" id="UP000255201"/>
    </source>
</evidence>
<reference evidence="2 3" key="1">
    <citation type="submission" date="2018-06" db="EMBL/GenBank/DDBJ databases">
        <authorList>
            <consortium name="Pathogen Informatics"/>
            <person name="Doyle S."/>
        </authorList>
    </citation>
    <scope>NUCLEOTIDE SEQUENCE [LARGE SCALE GENOMIC DNA]</scope>
    <source>
        <strain evidence="2 3">NCTC10764</strain>
    </source>
</reference>
<dbReference type="AlphaFoldDB" id="A0A376J5M8"/>
<accession>A0A376J5M8</accession>
<keyword evidence="1" id="KW-0812">Transmembrane</keyword>
<sequence length="61" mass="7078">MQRQRSHQPDANNRLDNQTDFILTGTLVAALIVKLLQYFADFLRQRFTIAKPTQLLYQQAG</sequence>
<dbReference type="Proteomes" id="UP000255201">
    <property type="component" value="Unassembled WGS sequence"/>
</dbReference>
<proteinExistence type="predicted"/>
<evidence type="ECO:0000313" key="2">
    <source>
        <dbReference type="EMBL" id="STE55962.1"/>
    </source>
</evidence>
<name>A0A376J5M8_ECOLX</name>
<protein>
    <submittedName>
        <fullName evidence="2">Uncharacterized protein</fullName>
    </submittedName>
</protein>
<keyword evidence="1" id="KW-0472">Membrane</keyword>
<keyword evidence="1" id="KW-1133">Transmembrane helix</keyword>
<gene>
    <name evidence="2" type="ORF">NCTC10764_02541</name>
</gene>
<organism evidence="2 3">
    <name type="scientific">Escherichia coli</name>
    <dbReference type="NCBI Taxonomy" id="562"/>
    <lineage>
        <taxon>Bacteria</taxon>
        <taxon>Pseudomonadati</taxon>
        <taxon>Pseudomonadota</taxon>
        <taxon>Gammaproteobacteria</taxon>
        <taxon>Enterobacterales</taxon>
        <taxon>Enterobacteriaceae</taxon>
        <taxon>Escherichia</taxon>
    </lineage>
</organism>
<feature type="transmembrane region" description="Helical" evidence="1">
    <location>
        <begin position="21"/>
        <end position="40"/>
    </location>
</feature>
<dbReference type="EMBL" id="UFZL01000001">
    <property type="protein sequence ID" value="STE55962.1"/>
    <property type="molecule type" value="Genomic_DNA"/>
</dbReference>
<evidence type="ECO:0000256" key="1">
    <source>
        <dbReference type="SAM" id="Phobius"/>
    </source>
</evidence>